<dbReference type="KEGG" id="ure:UREG_05133"/>
<dbReference type="InParanoid" id="C4JRP4"/>
<dbReference type="Pfam" id="PF00400">
    <property type="entry name" value="WD40"/>
    <property type="match status" value="2"/>
</dbReference>
<keyword evidence="2" id="KW-0677">Repeat</keyword>
<proteinExistence type="predicted"/>
<evidence type="ECO:0000256" key="4">
    <source>
        <dbReference type="SAM" id="MobiDB-lite"/>
    </source>
</evidence>
<dbReference type="SMART" id="SM00320">
    <property type="entry name" value="WD40"/>
    <property type="match status" value="3"/>
</dbReference>
<dbReference type="OrthoDB" id="10263272at2759"/>
<organism evidence="5 6">
    <name type="scientific">Uncinocarpus reesii (strain UAMH 1704)</name>
    <dbReference type="NCBI Taxonomy" id="336963"/>
    <lineage>
        <taxon>Eukaryota</taxon>
        <taxon>Fungi</taxon>
        <taxon>Dikarya</taxon>
        <taxon>Ascomycota</taxon>
        <taxon>Pezizomycotina</taxon>
        <taxon>Eurotiomycetes</taxon>
        <taxon>Eurotiomycetidae</taxon>
        <taxon>Onygenales</taxon>
        <taxon>Onygenaceae</taxon>
        <taxon>Uncinocarpus</taxon>
    </lineage>
</organism>
<feature type="region of interest" description="Disordered" evidence="4">
    <location>
        <begin position="378"/>
        <end position="399"/>
    </location>
</feature>
<reference evidence="6" key="1">
    <citation type="journal article" date="2009" name="Genome Res.">
        <title>Comparative genomic analyses of the human fungal pathogens Coccidioides and their relatives.</title>
        <authorList>
            <person name="Sharpton T.J."/>
            <person name="Stajich J.E."/>
            <person name="Rounsley S.D."/>
            <person name="Gardner M.J."/>
            <person name="Wortman J.R."/>
            <person name="Jordar V.S."/>
            <person name="Maiti R."/>
            <person name="Kodira C.D."/>
            <person name="Neafsey D.E."/>
            <person name="Zeng Q."/>
            <person name="Hung C.-Y."/>
            <person name="McMahan C."/>
            <person name="Muszewska A."/>
            <person name="Grynberg M."/>
            <person name="Mandel M.A."/>
            <person name="Kellner E.M."/>
            <person name="Barker B.M."/>
            <person name="Galgiani J.N."/>
            <person name="Orbach M.J."/>
            <person name="Kirkland T.N."/>
            <person name="Cole G.T."/>
            <person name="Henn M.R."/>
            <person name="Birren B.W."/>
            <person name="Taylor J.W."/>
        </authorList>
    </citation>
    <scope>NUCLEOTIDE SEQUENCE [LARGE SCALE GENOMIC DNA]</scope>
    <source>
        <strain evidence="6">UAMH 1704</strain>
    </source>
</reference>
<dbReference type="GO" id="GO:0031145">
    <property type="term" value="P:anaphase-promoting complex-dependent catabolic process"/>
    <property type="evidence" value="ECO:0007669"/>
    <property type="project" value="TreeGrafter"/>
</dbReference>
<dbReference type="InterPro" id="IPR001680">
    <property type="entry name" value="WD40_rpt"/>
</dbReference>
<dbReference type="SUPFAM" id="SSF50978">
    <property type="entry name" value="WD40 repeat-like"/>
    <property type="match status" value="1"/>
</dbReference>
<dbReference type="PROSITE" id="PS50294">
    <property type="entry name" value="WD_REPEATS_REGION"/>
    <property type="match status" value="1"/>
</dbReference>
<gene>
    <name evidence="5" type="ORF">UREG_05133</name>
</gene>
<dbReference type="HOGENOM" id="CLU_014831_3_0_1"/>
<dbReference type="VEuPathDB" id="FungiDB:UREG_05133"/>
<keyword evidence="6" id="KW-1185">Reference proteome</keyword>
<dbReference type="PROSITE" id="PS50082">
    <property type="entry name" value="WD_REPEATS_2"/>
    <property type="match status" value="1"/>
</dbReference>
<dbReference type="eggNOG" id="KOG0305">
    <property type="taxonomic scope" value="Eukaryota"/>
</dbReference>
<feature type="repeat" description="WD" evidence="3">
    <location>
        <begin position="296"/>
        <end position="331"/>
    </location>
</feature>
<dbReference type="Gene3D" id="2.130.10.10">
    <property type="entry name" value="YVTN repeat-like/Quinoprotein amine dehydrogenase"/>
    <property type="match status" value="2"/>
</dbReference>
<accession>C4JRP4</accession>
<dbReference type="PANTHER" id="PTHR19918">
    <property type="entry name" value="CELL DIVISION CYCLE 20 CDC20 FIZZY -RELATED"/>
    <property type="match status" value="1"/>
</dbReference>
<dbReference type="Proteomes" id="UP000002058">
    <property type="component" value="Unassembled WGS sequence"/>
</dbReference>
<dbReference type="GeneID" id="8439254"/>
<dbReference type="STRING" id="336963.C4JRP4"/>
<name>C4JRP4_UNCRE</name>
<dbReference type="EMBL" id="CH476617">
    <property type="protein sequence ID" value="EEP80291.1"/>
    <property type="molecule type" value="Genomic_DNA"/>
</dbReference>
<evidence type="ECO:0000256" key="3">
    <source>
        <dbReference type="PROSITE-ProRule" id="PRU00221"/>
    </source>
</evidence>
<dbReference type="InterPro" id="IPR015943">
    <property type="entry name" value="WD40/YVTN_repeat-like_dom_sf"/>
</dbReference>
<keyword evidence="1 3" id="KW-0853">WD repeat</keyword>
<dbReference type="GO" id="GO:0010997">
    <property type="term" value="F:anaphase-promoting complex binding"/>
    <property type="evidence" value="ECO:0007669"/>
    <property type="project" value="InterPro"/>
</dbReference>
<dbReference type="RefSeq" id="XP_002584444.1">
    <property type="nucleotide sequence ID" value="XM_002584398.1"/>
</dbReference>
<sequence>MGAVWHVGGVSAALGSPPAGSPGMSSRFHRTGTVAPTYSAKFNRKETDAEQYRMHEARLALALDIDPASRIFGFSIPQTPPDTPSNVVSPSRARAPLTWKDDAWSRGFDYPPTSPKAATKKNGKFIPAVPFRVLDAPFLRDDYYSTILAYCPKARVLAVGLSSRVYLWSEQHGVTNPPLQQASRHNFVTSLSFSSETGGRSILAVGRRQGQFYLWSTFDQDVRFKKIFPVGVACVSFRDTPSIRSSELFPRISVNVEHLAVGDDAGNVWYYTVEWTTPKLRKRYGWDGNMTLVARIAAHKQQVCGLAWSPDGKFFATGSNDNICLVFDMENILAGASQPEIPGASAQRHSWRTRQLDQLLLLRHRNYSTISLLSGSMTRNDTRDADSGDTEDYSSESSQAQTVIIRADRERHRLKHHAAVKAISFAPWEPALLATGGGSSDRCIRFWHAPTGALLATINVYAQVTSLIWSKTRRELAATFGYAHPRHPYRIAVFAWPSCEQVLAIPWATSEDMEYGITMPGRAIWAISYPGGPSEMLAYAQSRMQTGAESPDIETHGRSLSGANRQSTHGRGDNPPSMSRVAHTQGHTWFPRTEREGCIVIACSDESIRFQEVWGGEARSLRGGTGVFGGKPDPRKLART</sequence>
<dbReference type="PANTHER" id="PTHR19918:SF5">
    <property type="entry name" value="MEIOSIS-SPECIFIC APC_C ACTIVATOR PROTEIN AMA1"/>
    <property type="match status" value="1"/>
</dbReference>
<evidence type="ECO:0000313" key="6">
    <source>
        <dbReference type="Proteomes" id="UP000002058"/>
    </source>
</evidence>
<dbReference type="AlphaFoldDB" id="C4JRP4"/>
<evidence type="ECO:0000313" key="5">
    <source>
        <dbReference type="EMBL" id="EEP80291.1"/>
    </source>
</evidence>
<dbReference type="InterPro" id="IPR036322">
    <property type="entry name" value="WD40_repeat_dom_sf"/>
</dbReference>
<dbReference type="OMA" id="IPWGPYG"/>
<dbReference type="InterPro" id="IPR033010">
    <property type="entry name" value="Cdc20/Fizzy"/>
</dbReference>
<dbReference type="GO" id="GO:1990757">
    <property type="term" value="F:ubiquitin ligase activator activity"/>
    <property type="evidence" value="ECO:0007669"/>
    <property type="project" value="TreeGrafter"/>
</dbReference>
<protein>
    <submittedName>
        <fullName evidence="5">Uncharacterized protein</fullName>
    </submittedName>
</protein>
<dbReference type="GO" id="GO:1905786">
    <property type="term" value="P:positive regulation of anaphase-promoting complex-dependent catabolic process"/>
    <property type="evidence" value="ECO:0007669"/>
    <property type="project" value="TreeGrafter"/>
</dbReference>
<feature type="region of interest" description="Disordered" evidence="4">
    <location>
        <begin position="543"/>
        <end position="587"/>
    </location>
</feature>
<evidence type="ECO:0000256" key="1">
    <source>
        <dbReference type="ARBA" id="ARBA00022574"/>
    </source>
</evidence>
<dbReference type="GO" id="GO:0005680">
    <property type="term" value="C:anaphase-promoting complex"/>
    <property type="evidence" value="ECO:0007669"/>
    <property type="project" value="TreeGrafter"/>
</dbReference>
<evidence type="ECO:0000256" key="2">
    <source>
        <dbReference type="ARBA" id="ARBA00022737"/>
    </source>
</evidence>